<proteinExistence type="inferred from homology"/>
<dbReference type="InParanoid" id="K1QRD3"/>
<dbReference type="InterPro" id="IPR001806">
    <property type="entry name" value="Small_GTPase"/>
</dbReference>
<name>K1QRD3_MAGGI</name>
<dbReference type="GO" id="GO:0005525">
    <property type="term" value="F:GTP binding"/>
    <property type="evidence" value="ECO:0007669"/>
    <property type="project" value="InterPro"/>
</dbReference>
<comment type="catalytic activity">
    <reaction evidence="4">
        <text>GTP + H2O = GDP + phosphate + H(+)</text>
        <dbReference type="Rhea" id="RHEA:19669"/>
        <dbReference type="ChEBI" id="CHEBI:15377"/>
        <dbReference type="ChEBI" id="CHEBI:15378"/>
        <dbReference type="ChEBI" id="CHEBI:37565"/>
        <dbReference type="ChEBI" id="CHEBI:43474"/>
        <dbReference type="ChEBI" id="CHEBI:58189"/>
        <dbReference type="EC" id="3.6.5.2"/>
    </reaction>
</comment>
<evidence type="ECO:0000313" key="5">
    <source>
        <dbReference type="EMBL" id="EKC31445.1"/>
    </source>
</evidence>
<keyword evidence="3" id="KW-0378">Hydrolase</keyword>
<dbReference type="FunFam" id="3.40.50.300:FF:001447">
    <property type="entry name" value="Ras-related protein Rab-1B"/>
    <property type="match status" value="1"/>
</dbReference>
<dbReference type="InterPro" id="IPR051065">
    <property type="entry name" value="Ras-related_GTPase"/>
</dbReference>
<dbReference type="SUPFAM" id="SSF52540">
    <property type="entry name" value="P-loop containing nucleoside triphosphate hydrolases"/>
    <property type="match status" value="1"/>
</dbReference>
<dbReference type="SMART" id="SM00174">
    <property type="entry name" value="RHO"/>
    <property type="match status" value="1"/>
</dbReference>
<comment type="similarity">
    <text evidence="1">Belongs to the small GTPase superfamily. Ras family.</text>
</comment>
<dbReference type="PROSITE" id="PS51421">
    <property type="entry name" value="RAS"/>
    <property type="match status" value="1"/>
</dbReference>
<reference evidence="5" key="1">
    <citation type="journal article" date="2012" name="Nature">
        <title>The oyster genome reveals stress adaptation and complexity of shell formation.</title>
        <authorList>
            <person name="Zhang G."/>
            <person name="Fang X."/>
            <person name="Guo X."/>
            <person name="Li L."/>
            <person name="Luo R."/>
            <person name="Xu F."/>
            <person name="Yang P."/>
            <person name="Zhang L."/>
            <person name="Wang X."/>
            <person name="Qi H."/>
            <person name="Xiong Z."/>
            <person name="Que H."/>
            <person name="Xie Y."/>
            <person name="Holland P.W."/>
            <person name="Paps J."/>
            <person name="Zhu Y."/>
            <person name="Wu F."/>
            <person name="Chen Y."/>
            <person name="Wang J."/>
            <person name="Peng C."/>
            <person name="Meng J."/>
            <person name="Yang L."/>
            <person name="Liu J."/>
            <person name="Wen B."/>
            <person name="Zhang N."/>
            <person name="Huang Z."/>
            <person name="Zhu Q."/>
            <person name="Feng Y."/>
            <person name="Mount A."/>
            <person name="Hedgecock D."/>
            <person name="Xu Z."/>
            <person name="Liu Y."/>
            <person name="Domazet-Loso T."/>
            <person name="Du Y."/>
            <person name="Sun X."/>
            <person name="Zhang S."/>
            <person name="Liu B."/>
            <person name="Cheng P."/>
            <person name="Jiang X."/>
            <person name="Li J."/>
            <person name="Fan D."/>
            <person name="Wang W."/>
            <person name="Fu W."/>
            <person name="Wang T."/>
            <person name="Wang B."/>
            <person name="Zhang J."/>
            <person name="Peng Z."/>
            <person name="Li Y."/>
            <person name="Li N."/>
            <person name="Wang J."/>
            <person name="Chen M."/>
            <person name="He Y."/>
            <person name="Tan F."/>
            <person name="Song X."/>
            <person name="Zheng Q."/>
            <person name="Huang R."/>
            <person name="Yang H."/>
            <person name="Du X."/>
            <person name="Chen L."/>
            <person name="Yang M."/>
            <person name="Gaffney P.M."/>
            <person name="Wang S."/>
            <person name="Luo L."/>
            <person name="She Z."/>
            <person name="Ming Y."/>
            <person name="Huang W."/>
            <person name="Zhang S."/>
            <person name="Huang B."/>
            <person name="Zhang Y."/>
            <person name="Qu T."/>
            <person name="Ni P."/>
            <person name="Miao G."/>
            <person name="Wang J."/>
            <person name="Wang Q."/>
            <person name="Steinberg C.E."/>
            <person name="Wang H."/>
            <person name="Li N."/>
            <person name="Qian L."/>
            <person name="Zhang G."/>
            <person name="Li Y."/>
            <person name="Yang H."/>
            <person name="Liu X."/>
            <person name="Wang J."/>
            <person name="Yin Y."/>
            <person name="Wang J."/>
        </authorList>
    </citation>
    <scope>NUCLEOTIDE SEQUENCE [LARGE SCALE GENOMIC DNA]</scope>
    <source>
        <strain evidence="5">05x7-T-G4-1.051#20</strain>
    </source>
</reference>
<dbReference type="NCBIfam" id="TIGR00231">
    <property type="entry name" value="small_GTP"/>
    <property type="match status" value="1"/>
</dbReference>
<evidence type="ECO:0000256" key="1">
    <source>
        <dbReference type="ARBA" id="ARBA00008344"/>
    </source>
</evidence>
<evidence type="ECO:0000256" key="3">
    <source>
        <dbReference type="ARBA" id="ARBA00022801"/>
    </source>
</evidence>
<dbReference type="GO" id="GO:0003925">
    <property type="term" value="F:G protein activity"/>
    <property type="evidence" value="ECO:0007669"/>
    <property type="project" value="UniProtKB-EC"/>
</dbReference>
<dbReference type="EC" id="3.6.5.2" evidence="2"/>
<protein>
    <recommendedName>
        <fullName evidence="2">small monomeric GTPase</fullName>
        <ecNumber evidence="2">3.6.5.2</ecNumber>
    </recommendedName>
</protein>
<dbReference type="AlphaFoldDB" id="K1QRD3"/>
<dbReference type="PROSITE" id="PS51419">
    <property type="entry name" value="RAB"/>
    <property type="match status" value="1"/>
</dbReference>
<dbReference type="HOGENOM" id="CLU_041217_9_7_1"/>
<dbReference type="InterPro" id="IPR005225">
    <property type="entry name" value="Small_GTP-bd"/>
</dbReference>
<sequence>MNPGTGLSETNNSGNTLRPYLRRKKSSFGETKVAVIGTDGVGKSALSVRFLTKRFIGEYDQTVESKYKYTTTTDGETITFEVLDTISESEDCGARDDVLRWADGVLIVYSVVSRDTFDVIQDIRRRIDDCRKGASIPMVLLGNKCDLAHMRKVTQEEGQRLANEMGCPFLEVSASEDVDMVTDAFLILSREVVDFKRRSRTFFDRVFGAFGREKVST</sequence>
<dbReference type="Gene3D" id="3.40.50.300">
    <property type="entry name" value="P-loop containing nucleotide triphosphate hydrolases"/>
    <property type="match status" value="1"/>
</dbReference>
<dbReference type="SMART" id="SM00175">
    <property type="entry name" value="RAB"/>
    <property type="match status" value="1"/>
</dbReference>
<dbReference type="Pfam" id="PF00071">
    <property type="entry name" value="Ras"/>
    <property type="match status" value="1"/>
</dbReference>
<gene>
    <name evidence="5" type="ORF">CGI_10021546</name>
</gene>
<evidence type="ECO:0000256" key="2">
    <source>
        <dbReference type="ARBA" id="ARBA00011984"/>
    </source>
</evidence>
<organism evidence="5">
    <name type="scientific">Magallana gigas</name>
    <name type="common">Pacific oyster</name>
    <name type="synonym">Crassostrea gigas</name>
    <dbReference type="NCBI Taxonomy" id="29159"/>
    <lineage>
        <taxon>Eukaryota</taxon>
        <taxon>Metazoa</taxon>
        <taxon>Spiralia</taxon>
        <taxon>Lophotrochozoa</taxon>
        <taxon>Mollusca</taxon>
        <taxon>Bivalvia</taxon>
        <taxon>Autobranchia</taxon>
        <taxon>Pteriomorphia</taxon>
        <taxon>Ostreida</taxon>
        <taxon>Ostreoidea</taxon>
        <taxon>Ostreidae</taxon>
        <taxon>Magallana</taxon>
    </lineage>
</organism>
<dbReference type="PRINTS" id="PR00449">
    <property type="entry name" value="RASTRNSFRMNG"/>
</dbReference>
<dbReference type="PANTHER" id="PTHR45704">
    <property type="entry name" value="RAS-LIKE FAMILY MEMBER 11"/>
    <property type="match status" value="1"/>
</dbReference>
<dbReference type="SMART" id="SM00173">
    <property type="entry name" value="RAS"/>
    <property type="match status" value="1"/>
</dbReference>
<evidence type="ECO:0000256" key="4">
    <source>
        <dbReference type="ARBA" id="ARBA00048098"/>
    </source>
</evidence>
<dbReference type="EMBL" id="JH817258">
    <property type="protein sequence ID" value="EKC31445.1"/>
    <property type="molecule type" value="Genomic_DNA"/>
</dbReference>
<accession>K1QRD3</accession>
<dbReference type="InterPro" id="IPR027417">
    <property type="entry name" value="P-loop_NTPase"/>
</dbReference>